<dbReference type="EMBL" id="CAJOAX010069021">
    <property type="protein sequence ID" value="CAF4366549.1"/>
    <property type="molecule type" value="Genomic_DNA"/>
</dbReference>
<gene>
    <name evidence="1" type="ORF">OTI717_LOCUS44000</name>
</gene>
<evidence type="ECO:0000313" key="2">
    <source>
        <dbReference type="Proteomes" id="UP000663823"/>
    </source>
</evidence>
<proteinExistence type="predicted"/>
<name>A0A820M1F0_9BILA</name>
<accession>A0A820M1F0</accession>
<dbReference type="Proteomes" id="UP000663823">
    <property type="component" value="Unassembled WGS sequence"/>
</dbReference>
<reference evidence="1" key="1">
    <citation type="submission" date="2021-02" db="EMBL/GenBank/DDBJ databases">
        <authorList>
            <person name="Nowell W R."/>
        </authorList>
    </citation>
    <scope>NUCLEOTIDE SEQUENCE</scope>
</reference>
<sequence length="37" mass="4302">QAEISEHVERKPLGLSMQNAIRLGFYVPETDEIIFNR</sequence>
<organism evidence="1 2">
    <name type="scientific">Rotaria sordida</name>
    <dbReference type="NCBI Taxonomy" id="392033"/>
    <lineage>
        <taxon>Eukaryota</taxon>
        <taxon>Metazoa</taxon>
        <taxon>Spiralia</taxon>
        <taxon>Gnathifera</taxon>
        <taxon>Rotifera</taxon>
        <taxon>Eurotatoria</taxon>
        <taxon>Bdelloidea</taxon>
        <taxon>Philodinida</taxon>
        <taxon>Philodinidae</taxon>
        <taxon>Rotaria</taxon>
    </lineage>
</organism>
<evidence type="ECO:0000313" key="1">
    <source>
        <dbReference type="EMBL" id="CAF4366549.1"/>
    </source>
</evidence>
<comment type="caution">
    <text evidence="1">The sequence shown here is derived from an EMBL/GenBank/DDBJ whole genome shotgun (WGS) entry which is preliminary data.</text>
</comment>
<feature type="non-terminal residue" evidence="1">
    <location>
        <position position="1"/>
    </location>
</feature>
<dbReference type="AlphaFoldDB" id="A0A820M1F0"/>
<protein>
    <submittedName>
        <fullName evidence="1">Uncharacterized protein</fullName>
    </submittedName>
</protein>